<keyword evidence="2" id="KW-1185">Reference proteome</keyword>
<dbReference type="HOGENOM" id="CLU_1837799_0_0_1"/>
<proteinExistence type="predicted"/>
<dbReference type="Gramene" id="ERN12893">
    <property type="protein sequence ID" value="ERN12893"/>
    <property type="gene ID" value="AMTR_s00050p00181300"/>
</dbReference>
<protein>
    <submittedName>
        <fullName evidence="1">Uncharacterized protein</fullName>
    </submittedName>
</protein>
<reference evidence="2" key="1">
    <citation type="journal article" date="2013" name="Science">
        <title>The Amborella genome and the evolution of flowering plants.</title>
        <authorList>
            <consortium name="Amborella Genome Project"/>
        </authorList>
    </citation>
    <scope>NUCLEOTIDE SEQUENCE [LARGE SCALE GENOMIC DNA]</scope>
</reference>
<sequence length="140" mass="15968">MIKLNVKPLTKNLRWQDTFTYAIRCNLDENVKFDNYETSSSRLKSCMKDDKAPLLSSMEESTTVAPVFEKDKDIEDNMMATNLFYHLIISCKKDSVVRDKSLASSSAFFADVAPQESCKKEVTPQVGERRLEDCVVDNII</sequence>
<evidence type="ECO:0000313" key="2">
    <source>
        <dbReference type="Proteomes" id="UP000017836"/>
    </source>
</evidence>
<name>W1PXD6_AMBTC</name>
<evidence type="ECO:0000313" key="1">
    <source>
        <dbReference type="EMBL" id="ERN12893.1"/>
    </source>
</evidence>
<accession>W1PXD6</accession>
<gene>
    <name evidence="1" type="ORF">AMTR_s00050p00181300</name>
</gene>
<dbReference type="Proteomes" id="UP000017836">
    <property type="component" value="Unassembled WGS sequence"/>
</dbReference>
<dbReference type="AlphaFoldDB" id="W1PXD6"/>
<dbReference type="EMBL" id="KI392596">
    <property type="protein sequence ID" value="ERN12893.1"/>
    <property type="molecule type" value="Genomic_DNA"/>
</dbReference>
<organism evidence="1 2">
    <name type="scientific">Amborella trichopoda</name>
    <dbReference type="NCBI Taxonomy" id="13333"/>
    <lineage>
        <taxon>Eukaryota</taxon>
        <taxon>Viridiplantae</taxon>
        <taxon>Streptophyta</taxon>
        <taxon>Embryophyta</taxon>
        <taxon>Tracheophyta</taxon>
        <taxon>Spermatophyta</taxon>
        <taxon>Magnoliopsida</taxon>
        <taxon>Amborellales</taxon>
        <taxon>Amborellaceae</taxon>
        <taxon>Amborella</taxon>
    </lineage>
</organism>